<dbReference type="AlphaFoldDB" id="A0A081NTD1"/>
<sequence length="78" mass="9380">MLLRLNDFFQAASGLREKRLAFTQTRFSRILGFHFKQMGFVKKTRGDPFFSPASWPMQEQGIQKNNKKLRESRRHRYD</sequence>
<evidence type="ECO:0000256" key="1">
    <source>
        <dbReference type="SAM" id="MobiDB-lite"/>
    </source>
</evidence>
<name>A0A081NTD1_9BACL</name>
<evidence type="ECO:0000313" key="2">
    <source>
        <dbReference type="EMBL" id="KEQ21704.1"/>
    </source>
</evidence>
<organism evidence="2 3">
    <name type="scientific">Paenibacillus tyrfis</name>
    <dbReference type="NCBI Taxonomy" id="1501230"/>
    <lineage>
        <taxon>Bacteria</taxon>
        <taxon>Bacillati</taxon>
        <taxon>Bacillota</taxon>
        <taxon>Bacilli</taxon>
        <taxon>Bacillales</taxon>
        <taxon>Paenibacillaceae</taxon>
        <taxon>Paenibacillus</taxon>
    </lineage>
</organism>
<gene>
    <name evidence="2" type="ORF">ET33_34170</name>
</gene>
<accession>A0A081NTD1</accession>
<feature type="region of interest" description="Disordered" evidence="1">
    <location>
        <begin position="51"/>
        <end position="78"/>
    </location>
</feature>
<comment type="caution">
    <text evidence="2">The sequence shown here is derived from an EMBL/GenBank/DDBJ whole genome shotgun (WGS) entry which is preliminary data.</text>
</comment>
<keyword evidence="3" id="KW-1185">Reference proteome</keyword>
<proteinExistence type="predicted"/>
<evidence type="ECO:0000313" key="3">
    <source>
        <dbReference type="Proteomes" id="UP000028123"/>
    </source>
</evidence>
<protein>
    <submittedName>
        <fullName evidence="2">Uncharacterized protein</fullName>
    </submittedName>
</protein>
<reference evidence="2 3" key="1">
    <citation type="submission" date="2014-06" db="EMBL/GenBank/DDBJ databases">
        <title>Draft genome sequence of Paenibacillus sp. MSt1.</title>
        <authorList>
            <person name="Aw Y.K."/>
            <person name="Ong K.S."/>
            <person name="Gan H.M."/>
            <person name="Lee S.M."/>
        </authorList>
    </citation>
    <scope>NUCLEOTIDE SEQUENCE [LARGE SCALE GENOMIC DNA]</scope>
    <source>
        <strain evidence="2 3">MSt1</strain>
    </source>
</reference>
<dbReference type="Proteomes" id="UP000028123">
    <property type="component" value="Unassembled WGS sequence"/>
</dbReference>
<feature type="compositionally biased region" description="Basic residues" evidence="1">
    <location>
        <begin position="65"/>
        <end position="78"/>
    </location>
</feature>
<dbReference type="EMBL" id="JNVM01000066">
    <property type="protein sequence ID" value="KEQ21704.1"/>
    <property type="molecule type" value="Genomic_DNA"/>
</dbReference>